<protein>
    <submittedName>
        <fullName evidence="12">Chorion peroxidase isoform X1</fullName>
    </submittedName>
</protein>
<dbReference type="Gene3D" id="1.10.640.10">
    <property type="entry name" value="Haem peroxidase domain superfamily, animal type"/>
    <property type="match status" value="1"/>
</dbReference>
<evidence type="ECO:0000256" key="7">
    <source>
        <dbReference type="ARBA" id="ARBA00023004"/>
    </source>
</evidence>
<keyword evidence="3 12" id="KW-0575">Peroxidase</keyword>
<dbReference type="PANTHER" id="PTHR11475:SF4">
    <property type="entry name" value="CHORION PEROXIDASE"/>
    <property type="match status" value="1"/>
</dbReference>
<evidence type="ECO:0000256" key="10">
    <source>
        <dbReference type="SAM" id="SignalP"/>
    </source>
</evidence>
<comment type="subcellular location">
    <subcellularLocation>
        <location evidence="1">Secreted</location>
    </subcellularLocation>
</comment>
<dbReference type="GO" id="GO:0006979">
    <property type="term" value="P:response to oxidative stress"/>
    <property type="evidence" value="ECO:0007669"/>
    <property type="project" value="InterPro"/>
</dbReference>
<feature type="chain" id="PRO_5028940425" evidence="10">
    <location>
        <begin position="29"/>
        <end position="791"/>
    </location>
</feature>
<keyword evidence="4 9" id="KW-0349">Heme</keyword>
<dbReference type="OrthoDB" id="823504at2759"/>
<evidence type="ECO:0000256" key="6">
    <source>
        <dbReference type="ARBA" id="ARBA00023002"/>
    </source>
</evidence>
<dbReference type="InterPro" id="IPR019791">
    <property type="entry name" value="Haem_peroxidase_animal"/>
</dbReference>
<dbReference type="AlphaFoldDB" id="A0A7F5R8E6"/>
<proteinExistence type="predicted"/>
<keyword evidence="6" id="KW-0560">Oxidoreductase</keyword>
<keyword evidence="11" id="KW-1185">Reference proteome</keyword>
<keyword evidence="2" id="KW-0964">Secreted</keyword>
<evidence type="ECO:0000256" key="1">
    <source>
        <dbReference type="ARBA" id="ARBA00004613"/>
    </source>
</evidence>
<dbReference type="FunFam" id="1.10.640.10:FF:000003">
    <property type="entry name" value="chorion peroxidase"/>
    <property type="match status" value="1"/>
</dbReference>
<dbReference type="InterPro" id="IPR010255">
    <property type="entry name" value="Haem_peroxidase_sf"/>
</dbReference>
<dbReference type="KEGG" id="apln:108735994"/>
<dbReference type="GO" id="GO:0004601">
    <property type="term" value="F:peroxidase activity"/>
    <property type="evidence" value="ECO:0007669"/>
    <property type="project" value="UniProtKB-KW"/>
</dbReference>
<reference evidence="12" key="1">
    <citation type="submission" date="2025-08" db="UniProtKB">
        <authorList>
            <consortium name="RefSeq"/>
        </authorList>
    </citation>
    <scope>IDENTIFICATION</scope>
    <source>
        <tissue evidence="12">Entire body</tissue>
    </source>
</reference>
<dbReference type="RefSeq" id="XP_025832242.1">
    <property type="nucleotide sequence ID" value="XM_025976457.1"/>
</dbReference>
<name>A0A7F5R8E6_AGRPL</name>
<evidence type="ECO:0000256" key="5">
    <source>
        <dbReference type="ARBA" id="ARBA00022729"/>
    </source>
</evidence>
<dbReference type="InterPro" id="IPR037120">
    <property type="entry name" value="Haem_peroxidase_sf_animal"/>
</dbReference>
<dbReference type="GO" id="GO:0005576">
    <property type="term" value="C:extracellular region"/>
    <property type="evidence" value="ECO:0007669"/>
    <property type="project" value="UniProtKB-SubCell"/>
</dbReference>
<evidence type="ECO:0000256" key="2">
    <source>
        <dbReference type="ARBA" id="ARBA00022525"/>
    </source>
</evidence>
<keyword evidence="8" id="KW-0325">Glycoprotein</keyword>
<dbReference type="GO" id="GO:0020037">
    <property type="term" value="F:heme binding"/>
    <property type="evidence" value="ECO:0007669"/>
    <property type="project" value="InterPro"/>
</dbReference>
<evidence type="ECO:0000256" key="4">
    <source>
        <dbReference type="ARBA" id="ARBA00022617"/>
    </source>
</evidence>
<evidence type="ECO:0000256" key="3">
    <source>
        <dbReference type="ARBA" id="ARBA00022559"/>
    </source>
</evidence>
<dbReference type="CTD" id="42131"/>
<dbReference type="Pfam" id="PF03098">
    <property type="entry name" value="An_peroxidase"/>
    <property type="match status" value="1"/>
</dbReference>
<evidence type="ECO:0000256" key="8">
    <source>
        <dbReference type="ARBA" id="ARBA00023180"/>
    </source>
</evidence>
<dbReference type="FunCoup" id="A0A7F5R8E6">
    <property type="interactions" value="44"/>
</dbReference>
<dbReference type="PRINTS" id="PR00457">
    <property type="entry name" value="ANPEROXIDASE"/>
</dbReference>
<dbReference type="InParanoid" id="A0A7F5R8E6"/>
<dbReference type="SUPFAM" id="SSF48113">
    <property type="entry name" value="Heme-dependent peroxidases"/>
    <property type="match status" value="1"/>
</dbReference>
<dbReference type="PANTHER" id="PTHR11475">
    <property type="entry name" value="OXIDASE/PEROXIDASE"/>
    <property type="match status" value="1"/>
</dbReference>
<keyword evidence="9" id="KW-0479">Metal-binding</keyword>
<sequence length="791" mass="90040">MYYTWHQDTNVVQMVLIILCLQILNIEAVEFVTNKTVTESTPPTTETETFTKTETGCKSSFTCVLPIECPIHVRKEKVEACPLAMRMGICCNTGRNFTENSHGSKRRHFKNINHISIQSLNEMAVHKAKINTRAHSKLERSSPSFSHYRNSKISFDVDLSPVFHVADRAMEMVLATGLYKEKEAFSQEEIEWGISSENLKTTTLERLCPVPPKCPPNAPIYRHIDGSCNNKHRPDAGMPLTTYTRLLPASYGDGVYTPRVSKHEGKPLPSARAVSSSIFEDHDNPNYNFTMMVMQFGQFLTHDITHGIDNRHENGEAISCCLKEGSGEIPVDDRHPACMPIEIPKEDPFYWYFEQRCMNFVRSVIAPRHDCTLGYAEQMNKVTHYLDGSVIYGSNPAETNKLRSHHGGKLKIFDDFGRDLLPTDAESDACVGSDDGSACFFAGDTRVNQMIALVAVHLLFHREHNRVAEELAYLNSDWDDEKLFLEARRIVIAEFQVITYKEFLPAVIGHESMEEFGLYLQEGLSYSYDYDHKVDVSISNEFASAAFRYGHSIVEGYLKIYGMKRMSEIIDLPEIMFNPSRMRKVEFFDQILSTLTTEPIQEVDNSISESLSRYMFKGGNPFGVDLASINIQRGRDHGMRPYNDYRQLVGLDRIYAFEEFGPVLGRKLKRLYASVDDIDLWVGGLLEPKYSGGLVGTTFKDIIGDQFSRLRKGDRFFFEHSPKNNPEAFTPEQLQELRKASMSRLICDNSDRIYLNNQALNAFRKPGVPGNEFADCSGPVIPRINLQYWKD</sequence>
<organism evidence="11 12">
    <name type="scientific">Agrilus planipennis</name>
    <name type="common">Emerald ash borer</name>
    <name type="synonym">Agrilus marcopoli</name>
    <dbReference type="NCBI Taxonomy" id="224129"/>
    <lineage>
        <taxon>Eukaryota</taxon>
        <taxon>Metazoa</taxon>
        <taxon>Ecdysozoa</taxon>
        <taxon>Arthropoda</taxon>
        <taxon>Hexapoda</taxon>
        <taxon>Insecta</taxon>
        <taxon>Pterygota</taxon>
        <taxon>Neoptera</taxon>
        <taxon>Endopterygota</taxon>
        <taxon>Coleoptera</taxon>
        <taxon>Polyphaga</taxon>
        <taxon>Elateriformia</taxon>
        <taxon>Buprestoidea</taxon>
        <taxon>Buprestidae</taxon>
        <taxon>Agrilinae</taxon>
        <taxon>Agrilus</taxon>
    </lineage>
</organism>
<dbReference type="PROSITE" id="PS50292">
    <property type="entry name" value="PEROXIDASE_3"/>
    <property type="match status" value="1"/>
</dbReference>
<gene>
    <name evidence="12" type="primary">LOC108735994</name>
</gene>
<feature type="binding site" description="axial binding residue" evidence="9">
    <location>
        <position position="551"/>
    </location>
    <ligand>
        <name>heme b</name>
        <dbReference type="ChEBI" id="CHEBI:60344"/>
    </ligand>
    <ligandPart>
        <name>Fe</name>
        <dbReference type="ChEBI" id="CHEBI:18248"/>
    </ligandPart>
</feature>
<dbReference type="GO" id="GO:0022412">
    <property type="term" value="P:cellular process involved in reproduction in multicellular organism"/>
    <property type="evidence" value="ECO:0007669"/>
    <property type="project" value="UniProtKB-ARBA"/>
</dbReference>
<accession>A0A7F5R8E6</accession>
<dbReference type="CDD" id="cd09823">
    <property type="entry name" value="peroxinectin_like"/>
    <property type="match status" value="1"/>
</dbReference>
<evidence type="ECO:0000313" key="11">
    <source>
        <dbReference type="Proteomes" id="UP000192223"/>
    </source>
</evidence>
<evidence type="ECO:0000256" key="9">
    <source>
        <dbReference type="PIRSR" id="PIRSR619791-2"/>
    </source>
</evidence>
<feature type="signal peptide" evidence="10">
    <location>
        <begin position="1"/>
        <end position="28"/>
    </location>
</feature>
<dbReference type="GeneID" id="108735994"/>
<keyword evidence="5 10" id="KW-0732">Signal</keyword>
<keyword evidence="7 9" id="KW-0408">Iron</keyword>
<dbReference type="Proteomes" id="UP000192223">
    <property type="component" value="Unplaced"/>
</dbReference>
<dbReference type="GO" id="GO:0046872">
    <property type="term" value="F:metal ion binding"/>
    <property type="evidence" value="ECO:0007669"/>
    <property type="project" value="UniProtKB-KW"/>
</dbReference>
<evidence type="ECO:0000313" key="12">
    <source>
        <dbReference type="RefSeq" id="XP_025832242.1"/>
    </source>
</evidence>